<dbReference type="SMART" id="SM00904">
    <property type="entry name" value="Flavokinase"/>
    <property type="match status" value="1"/>
</dbReference>
<evidence type="ECO:0000256" key="13">
    <source>
        <dbReference type="ARBA" id="ARBA00047880"/>
    </source>
</evidence>
<comment type="function">
    <text evidence="1">Catalyzes the phosphorylation of riboflavin to FMN followed by the adenylation of FMN to FAD.</text>
</comment>
<evidence type="ECO:0000256" key="8">
    <source>
        <dbReference type="ARBA" id="ARBA00022741"/>
    </source>
</evidence>
<dbReference type="InterPro" id="IPR002606">
    <property type="entry name" value="Riboflavin_kinase_bac"/>
</dbReference>
<dbReference type="NCBIfam" id="NF004160">
    <property type="entry name" value="PRK05627.1-3"/>
    <property type="match status" value="1"/>
</dbReference>
<keyword evidence="4 15" id="KW-0285">Flavoprotein</keyword>
<keyword evidence="12" id="KW-0511">Multifunctional enzyme</keyword>
<dbReference type="NCBIfam" id="NF004162">
    <property type="entry name" value="PRK05627.1-5"/>
    <property type="match status" value="1"/>
</dbReference>
<evidence type="ECO:0000256" key="1">
    <source>
        <dbReference type="ARBA" id="ARBA00002121"/>
    </source>
</evidence>
<keyword evidence="11 15" id="KW-0067">ATP-binding</keyword>
<comment type="similarity">
    <text evidence="15">Belongs to the ribF family.</text>
</comment>
<dbReference type="UniPathway" id="UPA00276">
    <property type="reaction ID" value="UER00406"/>
</dbReference>
<evidence type="ECO:0000256" key="9">
    <source>
        <dbReference type="ARBA" id="ARBA00022777"/>
    </source>
</evidence>
<keyword evidence="9 15" id="KW-0418">Kinase</keyword>
<dbReference type="GO" id="GO:0005524">
    <property type="term" value="F:ATP binding"/>
    <property type="evidence" value="ECO:0007669"/>
    <property type="project" value="UniProtKB-UniRule"/>
</dbReference>
<dbReference type="GO" id="GO:0008531">
    <property type="term" value="F:riboflavin kinase activity"/>
    <property type="evidence" value="ECO:0007669"/>
    <property type="project" value="UniProtKB-UniRule"/>
</dbReference>
<comment type="pathway">
    <text evidence="3 15">Cofactor biosynthesis; FMN biosynthesis; FMN from riboflavin (ATP route): step 1/1.</text>
</comment>
<reference evidence="18" key="1">
    <citation type="journal article" date="2017" name="Proc. Natl. Acad. Sci. U.S.A.">
        <title>Simulation of Deepwater Horizon oil plume reveals substrate specialization within a complex community of hydrocarbon-degraders.</title>
        <authorList>
            <person name="Hu P."/>
            <person name="Dubinsky E.A."/>
            <person name="Probst A.J."/>
            <person name="Wang J."/>
            <person name="Sieber C.M.K."/>
            <person name="Tom L.M."/>
            <person name="Gardinali P."/>
            <person name="Banfield J.F."/>
            <person name="Atlas R.M."/>
            <person name="Andersen G.L."/>
        </authorList>
    </citation>
    <scope>NUCLEOTIDE SEQUENCE [LARGE SCALE GENOMIC DNA]</scope>
</reference>
<proteinExistence type="inferred from homology"/>
<evidence type="ECO:0000256" key="5">
    <source>
        <dbReference type="ARBA" id="ARBA00022643"/>
    </source>
</evidence>
<dbReference type="InterPro" id="IPR004821">
    <property type="entry name" value="Cyt_trans-like"/>
</dbReference>
<dbReference type="InterPro" id="IPR015865">
    <property type="entry name" value="Riboflavin_kinase_bac/euk"/>
</dbReference>
<evidence type="ECO:0000313" key="18">
    <source>
        <dbReference type="Proteomes" id="UP000196531"/>
    </source>
</evidence>
<protein>
    <recommendedName>
        <fullName evidence="15">Riboflavin biosynthesis protein</fullName>
    </recommendedName>
    <domain>
        <recommendedName>
            <fullName evidence="15">Riboflavin kinase</fullName>
            <ecNumber evidence="15">2.7.1.26</ecNumber>
        </recommendedName>
        <alternativeName>
            <fullName evidence="15">Flavokinase</fullName>
        </alternativeName>
    </domain>
    <domain>
        <recommendedName>
            <fullName evidence="15">FMN adenylyltransferase</fullName>
            <ecNumber evidence="15">2.7.7.2</ecNumber>
        </recommendedName>
        <alternativeName>
            <fullName evidence="15">FAD pyrophosphorylase</fullName>
        </alternativeName>
        <alternativeName>
            <fullName evidence="15">FAD synthase</fullName>
        </alternativeName>
    </domain>
</protein>
<dbReference type="GO" id="GO:0003919">
    <property type="term" value="F:FMN adenylyltransferase activity"/>
    <property type="evidence" value="ECO:0007669"/>
    <property type="project" value="UniProtKB-UniRule"/>
</dbReference>
<keyword evidence="5 15" id="KW-0288">FMN</keyword>
<dbReference type="EC" id="2.7.1.26" evidence="15"/>
<dbReference type="GO" id="GO:0009398">
    <property type="term" value="P:FMN biosynthetic process"/>
    <property type="evidence" value="ECO:0007669"/>
    <property type="project" value="UniProtKB-UniRule"/>
</dbReference>
<dbReference type="FunFam" id="3.40.50.620:FF:000021">
    <property type="entry name" value="Riboflavin biosynthesis protein"/>
    <property type="match status" value="1"/>
</dbReference>
<evidence type="ECO:0000256" key="4">
    <source>
        <dbReference type="ARBA" id="ARBA00022630"/>
    </source>
</evidence>
<dbReference type="AlphaFoldDB" id="A0A1Y5F5L7"/>
<dbReference type="SUPFAM" id="SSF82114">
    <property type="entry name" value="Riboflavin kinase-like"/>
    <property type="match status" value="1"/>
</dbReference>
<comment type="catalytic activity">
    <reaction evidence="14 15">
        <text>FMN + ATP + H(+) = FAD + diphosphate</text>
        <dbReference type="Rhea" id="RHEA:17237"/>
        <dbReference type="ChEBI" id="CHEBI:15378"/>
        <dbReference type="ChEBI" id="CHEBI:30616"/>
        <dbReference type="ChEBI" id="CHEBI:33019"/>
        <dbReference type="ChEBI" id="CHEBI:57692"/>
        <dbReference type="ChEBI" id="CHEBI:58210"/>
        <dbReference type="EC" id="2.7.7.2"/>
    </reaction>
</comment>
<sequence>MKKIDSLNDILQNDFAITIGNFDGVHLGHQQIIQSIAQECKESNLKFVLITFNPHPLQILRPRENFLLNLEDEKYNLLSDLGIDFFYEIPFSRDLSTLSPEDFLNQYILENSHVKRIYMGHDFAFGANKKGDFSFVKRFCTNLSIVKLEEFKKVEKNISSTIIRNLIIEGDVEESEKLLGRPFFLRGTVVKGAERGRQIGFPTANINYGQIRITPKLGVYVTTVEVRGEEYHSITNVGLNPTFKDDSVKTVETNIFDFDDDIYGEVLTINFHKRLRDEKKFNGINELVEQITKDVVQAKIILKEEKK</sequence>
<dbReference type="FunFam" id="2.40.30.30:FF:000003">
    <property type="entry name" value="Riboflavin biosynthesis protein"/>
    <property type="match status" value="1"/>
</dbReference>
<dbReference type="NCBIfam" id="TIGR00125">
    <property type="entry name" value="cyt_tran_rel"/>
    <property type="match status" value="1"/>
</dbReference>
<evidence type="ECO:0000256" key="10">
    <source>
        <dbReference type="ARBA" id="ARBA00022827"/>
    </source>
</evidence>
<evidence type="ECO:0000256" key="14">
    <source>
        <dbReference type="ARBA" id="ARBA00049494"/>
    </source>
</evidence>
<keyword evidence="8 15" id="KW-0547">Nucleotide-binding</keyword>
<dbReference type="NCBIfam" id="TIGR00083">
    <property type="entry name" value="ribF"/>
    <property type="match status" value="1"/>
</dbReference>
<accession>A0A1Y5F5L7</accession>
<dbReference type="Pfam" id="PF01687">
    <property type="entry name" value="Flavokinase"/>
    <property type="match status" value="1"/>
</dbReference>
<evidence type="ECO:0000256" key="15">
    <source>
        <dbReference type="PIRNR" id="PIRNR004491"/>
    </source>
</evidence>
<keyword evidence="10 15" id="KW-0274">FAD</keyword>
<dbReference type="Gene3D" id="2.40.30.30">
    <property type="entry name" value="Riboflavin kinase-like"/>
    <property type="match status" value="1"/>
</dbReference>
<evidence type="ECO:0000313" key="17">
    <source>
        <dbReference type="EMBL" id="OUR93052.1"/>
    </source>
</evidence>
<evidence type="ECO:0000256" key="6">
    <source>
        <dbReference type="ARBA" id="ARBA00022679"/>
    </source>
</evidence>
<dbReference type="EC" id="2.7.7.2" evidence="15"/>
<dbReference type="Gene3D" id="3.40.50.620">
    <property type="entry name" value="HUPs"/>
    <property type="match status" value="1"/>
</dbReference>
<dbReference type="PANTHER" id="PTHR22749:SF6">
    <property type="entry name" value="RIBOFLAVIN KINASE"/>
    <property type="match status" value="1"/>
</dbReference>
<name>A0A1Y5F5L7_9BACT</name>
<dbReference type="CDD" id="cd02064">
    <property type="entry name" value="FAD_synthetase_N"/>
    <property type="match status" value="1"/>
</dbReference>
<feature type="domain" description="Riboflavin kinase" evidence="16">
    <location>
        <begin position="178"/>
        <end position="303"/>
    </location>
</feature>
<dbReference type="InterPro" id="IPR023465">
    <property type="entry name" value="Riboflavin_kinase_dom_sf"/>
</dbReference>
<dbReference type="UniPathway" id="UPA00277">
    <property type="reaction ID" value="UER00407"/>
</dbReference>
<evidence type="ECO:0000256" key="7">
    <source>
        <dbReference type="ARBA" id="ARBA00022695"/>
    </source>
</evidence>
<dbReference type="SUPFAM" id="SSF52374">
    <property type="entry name" value="Nucleotidylyl transferase"/>
    <property type="match status" value="1"/>
</dbReference>
<dbReference type="InterPro" id="IPR014729">
    <property type="entry name" value="Rossmann-like_a/b/a_fold"/>
</dbReference>
<comment type="catalytic activity">
    <reaction evidence="13 15">
        <text>riboflavin + ATP = FMN + ADP + H(+)</text>
        <dbReference type="Rhea" id="RHEA:14357"/>
        <dbReference type="ChEBI" id="CHEBI:15378"/>
        <dbReference type="ChEBI" id="CHEBI:30616"/>
        <dbReference type="ChEBI" id="CHEBI:57986"/>
        <dbReference type="ChEBI" id="CHEBI:58210"/>
        <dbReference type="ChEBI" id="CHEBI:456216"/>
        <dbReference type="EC" id="2.7.1.26"/>
    </reaction>
</comment>
<organism evidence="17 18">
    <name type="scientific">Halobacteriovorax marinus</name>
    <dbReference type="NCBI Taxonomy" id="97084"/>
    <lineage>
        <taxon>Bacteria</taxon>
        <taxon>Pseudomonadati</taxon>
        <taxon>Bdellovibrionota</taxon>
        <taxon>Bacteriovoracia</taxon>
        <taxon>Bacteriovoracales</taxon>
        <taxon>Halobacteriovoraceae</taxon>
        <taxon>Halobacteriovorax</taxon>
    </lineage>
</organism>
<dbReference type="InterPro" id="IPR015864">
    <property type="entry name" value="FAD_synthase"/>
</dbReference>
<dbReference type="PANTHER" id="PTHR22749">
    <property type="entry name" value="RIBOFLAVIN KINASE/FMN ADENYLYLTRANSFERASE"/>
    <property type="match status" value="1"/>
</dbReference>
<evidence type="ECO:0000256" key="11">
    <source>
        <dbReference type="ARBA" id="ARBA00022840"/>
    </source>
</evidence>
<dbReference type="GO" id="GO:0006747">
    <property type="term" value="P:FAD biosynthetic process"/>
    <property type="evidence" value="ECO:0007669"/>
    <property type="project" value="UniProtKB-UniRule"/>
</dbReference>
<dbReference type="EMBL" id="MAAO01000016">
    <property type="protein sequence ID" value="OUR93052.1"/>
    <property type="molecule type" value="Genomic_DNA"/>
</dbReference>
<comment type="pathway">
    <text evidence="2 15">Cofactor biosynthesis; FAD biosynthesis; FAD from FMN: step 1/1.</text>
</comment>
<dbReference type="Pfam" id="PF06574">
    <property type="entry name" value="FAD_syn"/>
    <property type="match status" value="1"/>
</dbReference>
<evidence type="ECO:0000256" key="2">
    <source>
        <dbReference type="ARBA" id="ARBA00004726"/>
    </source>
</evidence>
<dbReference type="InterPro" id="IPR023468">
    <property type="entry name" value="Riboflavin_kinase"/>
</dbReference>
<comment type="caution">
    <text evidence="17">The sequence shown here is derived from an EMBL/GenBank/DDBJ whole genome shotgun (WGS) entry which is preliminary data.</text>
</comment>
<keyword evidence="6 15" id="KW-0808">Transferase</keyword>
<dbReference type="GO" id="GO:0009231">
    <property type="term" value="P:riboflavin biosynthetic process"/>
    <property type="evidence" value="ECO:0007669"/>
    <property type="project" value="InterPro"/>
</dbReference>
<keyword evidence="7 15" id="KW-0548">Nucleotidyltransferase</keyword>
<dbReference type="Proteomes" id="UP000196531">
    <property type="component" value="Unassembled WGS sequence"/>
</dbReference>
<evidence type="ECO:0000259" key="16">
    <source>
        <dbReference type="SMART" id="SM00904"/>
    </source>
</evidence>
<evidence type="ECO:0000256" key="3">
    <source>
        <dbReference type="ARBA" id="ARBA00005201"/>
    </source>
</evidence>
<gene>
    <name evidence="17" type="ORF">A9Q84_21345</name>
</gene>
<evidence type="ECO:0000256" key="12">
    <source>
        <dbReference type="ARBA" id="ARBA00023268"/>
    </source>
</evidence>
<dbReference type="PIRSF" id="PIRSF004491">
    <property type="entry name" value="FAD_Synth"/>
    <property type="match status" value="1"/>
</dbReference>